<organism evidence="2 3">
    <name type="scientific">Dyadobacter psychrotolerans</name>
    <dbReference type="NCBI Taxonomy" id="2541721"/>
    <lineage>
        <taxon>Bacteria</taxon>
        <taxon>Pseudomonadati</taxon>
        <taxon>Bacteroidota</taxon>
        <taxon>Cytophagia</taxon>
        <taxon>Cytophagales</taxon>
        <taxon>Spirosomataceae</taxon>
        <taxon>Dyadobacter</taxon>
    </lineage>
</organism>
<protein>
    <submittedName>
        <fullName evidence="2">Amidohydrolase</fullName>
    </submittedName>
</protein>
<dbReference type="InterPro" id="IPR006680">
    <property type="entry name" value="Amidohydro-rel"/>
</dbReference>
<dbReference type="InterPro" id="IPR032466">
    <property type="entry name" value="Metal_Hydrolase"/>
</dbReference>
<keyword evidence="3" id="KW-1185">Reference proteome</keyword>
<dbReference type="InterPro" id="IPR051781">
    <property type="entry name" value="Metallo-dep_Hydrolase"/>
</dbReference>
<dbReference type="Gene3D" id="1.20.58.520">
    <property type="entry name" value="Amidohydrolase"/>
    <property type="match status" value="1"/>
</dbReference>
<dbReference type="Gene3D" id="3.40.50.10910">
    <property type="entry name" value="Amidohydrolase"/>
    <property type="match status" value="1"/>
</dbReference>
<dbReference type="OrthoDB" id="9797498at2"/>
<reference evidence="2 3" key="1">
    <citation type="submission" date="2019-03" db="EMBL/GenBank/DDBJ databases">
        <title>Dyadobacter AR-3-6 sp. nov., isolated from arctic soil.</title>
        <authorList>
            <person name="Chaudhary D.K."/>
        </authorList>
    </citation>
    <scope>NUCLEOTIDE SEQUENCE [LARGE SCALE GENOMIC DNA]</scope>
    <source>
        <strain evidence="2 3">AR-3-6</strain>
    </source>
</reference>
<dbReference type="RefSeq" id="WP_131957334.1">
    <property type="nucleotide sequence ID" value="NZ_SMFL01000002.1"/>
</dbReference>
<feature type="domain" description="Amidohydrolase-related" evidence="1">
    <location>
        <begin position="77"/>
        <end position="441"/>
    </location>
</feature>
<dbReference type="PANTHER" id="PTHR43135">
    <property type="entry name" value="ALPHA-D-RIBOSE 1-METHYLPHOSPHONATE 5-TRIPHOSPHATE DIPHOSPHATASE"/>
    <property type="match status" value="1"/>
</dbReference>
<dbReference type="PANTHER" id="PTHR43135:SF3">
    <property type="entry name" value="ALPHA-D-RIBOSE 1-METHYLPHOSPHONATE 5-TRIPHOSPHATE DIPHOSPHATASE"/>
    <property type="match status" value="1"/>
</dbReference>
<dbReference type="SUPFAM" id="SSF51338">
    <property type="entry name" value="Composite domain of metallo-dependent hydrolases"/>
    <property type="match status" value="1"/>
</dbReference>
<dbReference type="AlphaFoldDB" id="A0A4V2Z4S9"/>
<evidence type="ECO:0000313" key="3">
    <source>
        <dbReference type="Proteomes" id="UP000294850"/>
    </source>
</evidence>
<dbReference type="Gene3D" id="3.30.110.90">
    <property type="entry name" value="Amidohydrolase"/>
    <property type="match status" value="1"/>
</dbReference>
<evidence type="ECO:0000313" key="2">
    <source>
        <dbReference type="EMBL" id="TDE17468.1"/>
    </source>
</evidence>
<gene>
    <name evidence="2" type="ORF">E0F88_06150</name>
</gene>
<dbReference type="Pfam" id="PF01979">
    <property type="entry name" value="Amidohydro_1"/>
    <property type="match status" value="1"/>
</dbReference>
<comment type="caution">
    <text evidence="2">The sequence shown here is derived from an EMBL/GenBank/DDBJ whole genome shotgun (WGS) entry which is preliminary data.</text>
</comment>
<keyword evidence="2" id="KW-0378">Hydrolase</keyword>
<name>A0A4V2Z4S9_9BACT</name>
<sequence length="451" mass="49477">MNRIKISALSLVLIILNSIFSFAQRKPILLKNVTLVDGSGTASRQGLDILIKNDRIAQIGNGISGNAFTTINLSGKTVMPSLISAHTHVGTLKGNTSNAENYTRGNVLRQLKQYQDYGINSVLVMGTDRPMLFETGLRDSTVAGLLPGARLFSAGYGFNTPDPSPGSWMNLLFRPETADEVPAMIEMLALNKPTVVKMWVDDHGAKSGKMKPEIYQAIIREAHKRNIRVAAHLFYVDDALALTQAGLDVMAHSIRDREVTDELLKEMKAKNVIYIPTLSLDHYAYIYADNPAWIQDDFFKSSLEPGVWEMITDKTYQDKIRNAPEYTKNKEAAKVAMINLKKIADAGITVALGTDSGAFPIRPQGFSEHYDLELMVQSGISPVKAIRAGTANAAKALGIDADFGTIVVGKKADFVILEANPESNIKNTRKIHSVWKDGKEVSKGILNTSKK</sequence>
<proteinExistence type="predicted"/>
<dbReference type="EMBL" id="SMFL01000002">
    <property type="protein sequence ID" value="TDE17468.1"/>
    <property type="molecule type" value="Genomic_DNA"/>
</dbReference>
<dbReference type="GO" id="GO:0016810">
    <property type="term" value="F:hydrolase activity, acting on carbon-nitrogen (but not peptide) bonds"/>
    <property type="evidence" value="ECO:0007669"/>
    <property type="project" value="InterPro"/>
</dbReference>
<dbReference type="Proteomes" id="UP000294850">
    <property type="component" value="Unassembled WGS sequence"/>
</dbReference>
<dbReference type="InterPro" id="IPR011059">
    <property type="entry name" value="Metal-dep_hydrolase_composite"/>
</dbReference>
<accession>A0A4V2Z4S9</accession>
<dbReference type="Gene3D" id="2.30.40.10">
    <property type="entry name" value="Urease, subunit C, domain 1"/>
    <property type="match status" value="1"/>
</dbReference>
<evidence type="ECO:0000259" key="1">
    <source>
        <dbReference type="Pfam" id="PF01979"/>
    </source>
</evidence>
<dbReference type="SUPFAM" id="SSF51556">
    <property type="entry name" value="Metallo-dependent hydrolases"/>
    <property type="match status" value="1"/>
</dbReference>